<keyword evidence="8" id="KW-0106">Calcium</keyword>
<dbReference type="EMBL" id="HBUF01224935">
    <property type="protein sequence ID" value="CAG6671004.1"/>
    <property type="molecule type" value="Transcribed_RNA"/>
</dbReference>
<evidence type="ECO:0000256" key="12">
    <source>
        <dbReference type="ARBA" id="ARBA00029903"/>
    </source>
</evidence>
<accession>A0A8D8SPX6</accession>
<dbReference type="GO" id="GO:0046872">
    <property type="term" value="F:metal ion binding"/>
    <property type="evidence" value="ECO:0007669"/>
    <property type="project" value="UniProtKB-KW"/>
</dbReference>
<evidence type="ECO:0000256" key="5">
    <source>
        <dbReference type="ARBA" id="ARBA00022525"/>
    </source>
</evidence>
<dbReference type="PROSITE" id="PS00118">
    <property type="entry name" value="PA2_HIS"/>
    <property type="match status" value="1"/>
</dbReference>
<sequence length="272" mass="30748">MRLSRSLSAASLFCVLFPCWASAQFGFGGGGTNLFRTARRNTSPYKGYSGYVLNKENVRVVYYFDQTIVIVEVAGPKKELRNCEVIEVYDENDTLDAMETVRREVGEPFEIDMDKMVKLMKQCQLLAPVPKKKFEVKPTSMNTEKVKSNVDTQPTSAYPLLNGIIPGTKWCGTGDIADTYFDMGTEVKLDKCCRTHDLCPSKIRAHTSRYNMTNNSIYTKSHCTCDKIFRACLKATKSSAADLMGEFYFNIFRVPCLVDTPNGKKFKLPQNY</sequence>
<dbReference type="SUPFAM" id="SSF48619">
    <property type="entry name" value="Phospholipase A2, PLA2"/>
    <property type="match status" value="1"/>
</dbReference>
<dbReference type="GO" id="GO:0005576">
    <property type="term" value="C:extracellular region"/>
    <property type="evidence" value="ECO:0007669"/>
    <property type="project" value="UniProtKB-SubCell"/>
</dbReference>
<dbReference type="PANTHER" id="PTHR12253">
    <property type="entry name" value="RH14732P"/>
    <property type="match status" value="1"/>
</dbReference>
<protein>
    <recommendedName>
        <fullName evidence="4">Phospholipase A2</fullName>
        <ecNumber evidence="3">3.1.1.4</ecNumber>
    </recommendedName>
    <alternativeName>
        <fullName evidence="12">Phosphatidylcholine 2-acylhydrolase</fullName>
    </alternativeName>
</protein>
<dbReference type="EC" id="3.1.1.4" evidence="3"/>
<evidence type="ECO:0000256" key="3">
    <source>
        <dbReference type="ARBA" id="ARBA00013278"/>
    </source>
</evidence>
<dbReference type="InterPro" id="IPR033113">
    <property type="entry name" value="PLA2_histidine"/>
</dbReference>
<evidence type="ECO:0000313" key="15">
    <source>
        <dbReference type="EMBL" id="CAG6671006.1"/>
    </source>
</evidence>
<dbReference type="Pfam" id="PF05826">
    <property type="entry name" value="Phospholip_A2_2"/>
    <property type="match status" value="1"/>
</dbReference>
<dbReference type="EMBL" id="HBUF01348812">
    <property type="protein sequence ID" value="CAG6711980.1"/>
    <property type="molecule type" value="Transcribed_RNA"/>
</dbReference>
<dbReference type="CDD" id="cd04704">
    <property type="entry name" value="PLA2_bee_venom_like"/>
    <property type="match status" value="1"/>
</dbReference>
<keyword evidence="13" id="KW-0732">Signal</keyword>
<dbReference type="InterPro" id="IPR036444">
    <property type="entry name" value="PLipase_A2_dom_sf"/>
</dbReference>
<dbReference type="GO" id="GO:0006644">
    <property type="term" value="P:phospholipid metabolic process"/>
    <property type="evidence" value="ECO:0007669"/>
    <property type="project" value="InterPro"/>
</dbReference>
<keyword evidence="11" id="KW-1015">Disulfide bond</keyword>
<evidence type="ECO:0000256" key="9">
    <source>
        <dbReference type="ARBA" id="ARBA00022963"/>
    </source>
</evidence>
<feature type="signal peptide" evidence="13">
    <location>
        <begin position="1"/>
        <end position="23"/>
    </location>
</feature>
<dbReference type="InterPro" id="IPR016090">
    <property type="entry name" value="PLA2-like_dom"/>
</dbReference>
<dbReference type="EMBL" id="HBUF01586659">
    <property type="protein sequence ID" value="CAG6772081.1"/>
    <property type="molecule type" value="Transcribed_RNA"/>
</dbReference>
<evidence type="ECO:0000256" key="7">
    <source>
        <dbReference type="ARBA" id="ARBA00022801"/>
    </source>
</evidence>
<evidence type="ECO:0000256" key="1">
    <source>
        <dbReference type="ARBA" id="ARBA00001913"/>
    </source>
</evidence>
<dbReference type="EMBL" id="HBUF01348811">
    <property type="protein sequence ID" value="CAG6711979.1"/>
    <property type="molecule type" value="Transcribed_RNA"/>
</dbReference>
<dbReference type="EMBL" id="HBUF01586658">
    <property type="protein sequence ID" value="CAG6772080.1"/>
    <property type="molecule type" value="Transcribed_RNA"/>
</dbReference>
<dbReference type="EMBL" id="HBUF01224936">
    <property type="protein sequence ID" value="CAG6671005.1"/>
    <property type="molecule type" value="Transcribed_RNA"/>
</dbReference>
<evidence type="ECO:0000256" key="4">
    <source>
        <dbReference type="ARBA" id="ARBA00021721"/>
    </source>
</evidence>
<dbReference type="GO" id="GO:0004623">
    <property type="term" value="F:phospholipase A2 activity"/>
    <property type="evidence" value="ECO:0007669"/>
    <property type="project" value="UniProtKB-EC"/>
</dbReference>
<evidence type="ECO:0000256" key="8">
    <source>
        <dbReference type="ARBA" id="ARBA00022837"/>
    </source>
</evidence>
<keyword evidence="7" id="KW-0378">Hydrolase</keyword>
<dbReference type="Gene3D" id="1.20.90.10">
    <property type="entry name" value="Phospholipase A2 domain"/>
    <property type="match status" value="1"/>
</dbReference>
<dbReference type="GO" id="GO:0050482">
    <property type="term" value="P:arachidonate secretion"/>
    <property type="evidence" value="ECO:0007669"/>
    <property type="project" value="InterPro"/>
</dbReference>
<keyword evidence="9" id="KW-0442">Lipid degradation</keyword>
<dbReference type="AlphaFoldDB" id="A0A8D8SPX6"/>
<reference evidence="15" key="1">
    <citation type="submission" date="2021-05" db="EMBL/GenBank/DDBJ databases">
        <authorList>
            <person name="Alioto T."/>
            <person name="Alioto T."/>
            <person name="Gomez Garrido J."/>
        </authorList>
    </citation>
    <scope>NUCLEOTIDE SEQUENCE</scope>
</reference>
<dbReference type="EMBL" id="HBUF01348813">
    <property type="protein sequence ID" value="CAG6711981.1"/>
    <property type="molecule type" value="Transcribed_RNA"/>
</dbReference>
<comment type="cofactor">
    <cofactor evidence="1">
        <name>Ca(2+)</name>
        <dbReference type="ChEBI" id="CHEBI:29108"/>
    </cofactor>
</comment>
<proteinExistence type="predicted"/>
<dbReference type="FunFam" id="1.20.90.10:FF:000002">
    <property type="entry name" value="Phospholipase A2 group III"/>
    <property type="match status" value="1"/>
</dbReference>
<name>A0A8D8SPX6_9HEMI</name>
<keyword evidence="6" id="KW-0479">Metal-binding</keyword>
<evidence type="ECO:0000256" key="11">
    <source>
        <dbReference type="ARBA" id="ARBA00023157"/>
    </source>
</evidence>
<dbReference type="EMBL" id="HBUF01224937">
    <property type="protein sequence ID" value="CAG6671006.1"/>
    <property type="molecule type" value="Transcribed_RNA"/>
</dbReference>
<feature type="domain" description="Phospholipase A2-like central" evidence="14">
    <location>
        <begin position="164"/>
        <end position="258"/>
    </location>
</feature>
<evidence type="ECO:0000256" key="13">
    <source>
        <dbReference type="SAM" id="SignalP"/>
    </source>
</evidence>
<dbReference type="EMBL" id="HBUF01224934">
    <property type="protein sequence ID" value="CAG6671003.1"/>
    <property type="molecule type" value="Transcribed_RNA"/>
</dbReference>
<keyword evidence="5" id="KW-0964">Secreted</keyword>
<evidence type="ECO:0000256" key="10">
    <source>
        <dbReference type="ARBA" id="ARBA00023098"/>
    </source>
</evidence>
<feature type="chain" id="PRO_5033955873" description="Phospholipase A2" evidence="13">
    <location>
        <begin position="24"/>
        <end position="272"/>
    </location>
</feature>
<evidence type="ECO:0000259" key="14">
    <source>
        <dbReference type="Pfam" id="PF05826"/>
    </source>
</evidence>
<evidence type="ECO:0000256" key="6">
    <source>
        <dbReference type="ARBA" id="ARBA00022723"/>
    </source>
</evidence>
<keyword evidence="10" id="KW-0443">Lipid metabolism</keyword>
<dbReference type="GO" id="GO:0016042">
    <property type="term" value="P:lipid catabolic process"/>
    <property type="evidence" value="ECO:0007669"/>
    <property type="project" value="UniProtKB-KW"/>
</dbReference>
<organism evidence="15">
    <name type="scientific">Cacopsylla melanoneura</name>
    <dbReference type="NCBI Taxonomy" id="428564"/>
    <lineage>
        <taxon>Eukaryota</taxon>
        <taxon>Metazoa</taxon>
        <taxon>Ecdysozoa</taxon>
        <taxon>Arthropoda</taxon>
        <taxon>Hexapoda</taxon>
        <taxon>Insecta</taxon>
        <taxon>Pterygota</taxon>
        <taxon>Neoptera</taxon>
        <taxon>Paraneoptera</taxon>
        <taxon>Hemiptera</taxon>
        <taxon>Sternorrhyncha</taxon>
        <taxon>Psylloidea</taxon>
        <taxon>Psyllidae</taxon>
        <taxon>Psyllinae</taxon>
        <taxon>Cacopsylla</taxon>
    </lineage>
</organism>
<comment type="subcellular location">
    <subcellularLocation>
        <location evidence="2">Secreted</location>
    </subcellularLocation>
</comment>
<dbReference type="EMBL" id="HBUF01107926">
    <property type="protein sequence ID" value="CAG6639584.1"/>
    <property type="molecule type" value="Transcribed_RNA"/>
</dbReference>
<evidence type="ECO:0000256" key="2">
    <source>
        <dbReference type="ARBA" id="ARBA00004613"/>
    </source>
</evidence>